<dbReference type="EMBL" id="CCKQ01017465">
    <property type="protein sequence ID" value="CDW89361.1"/>
    <property type="molecule type" value="Genomic_DNA"/>
</dbReference>
<evidence type="ECO:0000313" key="2">
    <source>
        <dbReference type="EMBL" id="CDW89361.1"/>
    </source>
</evidence>
<sequence>MEKSKKQQSKQIDDKSKKIKKDKKQQKDHEPKGKQQNAQTGNRPKTNPLDKQGRFQQMKEKKKTKFQLFKDRVTDKGDVQQVADYLNAEILRHIAYTRVKKSNDEKVISAIDKFESKDTPELFNQENVDQFHEGRSIAETSKRLVQELRKLKIFSEKLNNPQIMILTPDTQVVVDLYKELKNIYQADTHPIKVRVQKLFAKHITVEEHEKLLNAENKGSVVNLYIGTPNRVKKLAEKGAMKLKKSNFKHLVIDSHLNVKNQSLFDIFETRDDTFDLLILSQKQLMKANLKVSII</sequence>
<dbReference type="Proteomes" id="UP000039865">
    <property type="component" value="Unassembled WGS sequence"/>
</dbReference>
<organism evidence="2 3">
    <name type="scientific">Stylonychia lemnae</name>
    <name type="common">Ciliate</name>
    <dbReference type="NCBI Taxonomy" id="5949"/>
    <lineage>
        <taxon>Eukaryota</taxon>
        <taxon>Sar</taxon>
        <taxon>Alveolata</taxon>
        <taxon>Ciliophora</taxon>
        <taxon>Intramacronucleata</taxon>
        <taxon>Spirotrichea</taxon>
        <taxon>Stichotrichia</taxon>
        <taxon>Sporadotrichida</taxon>
        <taxon>Oxytrichidae</taxon>
        <taxon>Stylonychinae</taxon>
        <taxon>Stylonychia</taxon>
    </lineage>
</organism>
<dbReference type="GO" id="GO:0030686">
    <property type="term" value="C:90S preribosome"/>
    <property type="evidence" value="ECO:0007669"/>
    <property type="project" value="TreeGrafter"/>
</dbReference>
<dbReference type="OrthoDB" id="1929311at2759"/>
<dbReference type="InterPro" id="IPR032704">
    <property type="entry name" value="Cms1"/>
</dbReference>
<feature type="compositionally biased region" description="Polar residues" evidence="1">
    <location>
        <begin position="34"/>
        <end position="45"/>
    </location>
</feature>
<accession>A0A078B544</accession>
<dbReference type="Pfam" id="PF14617">
    <property type="entry name" value="CMS1"/>
    <property type="match status" value="1"/>
</dbReference>
<dbReference type="PANTHER" id="PTHR24030:SF0">
    <property type="entry name" value="PROTEIN CMSS1"/>
    <property type="match status" value="1"/>
</dbReference>
<evidence type="ECO:0000313" key="3">
    <source>
        <dbReference type="Proteomes" id="UP000039865"/>
    </source>
</evidence>
<dbReference type="Gene3D" id="3.40.50.300">
    <property type="entry name" value="P-loop containing nucleotide triphosphate hydrolases"/>
    <property type="match status" value="1"/>
</dbReference>
<keyword evidence="3" id="KW-1185">Reference proteome</keyword>
<dbReference type="InterPro" id="IPR027417">
    <property type="entry name" value="P-loop_NTPase"/>
</dbReference>
<dbReference type="GO" id="GO:0005634">
    <property type="term" value="C:nucleus"/>
    <property type="evidence" value="ECO:0007669"/>
    <property type="project" value="TreeGrafter"/>
</dbReference>
<feature type="compositionally biased region" description="Basic and acidic residues" evidence="1">
    <location>
        <begin position="1"/>
        <end position="16"/>
    </location>
</feature>
<dbReference type="PANTHER" id="PTHR24030">
    <property type="entry name" value="PROTEIN CMSS1"/>
    <property type="match status" value="1"/>
</dbReference>
<reference evidence="2 3" key="1">
    <citation type="submission" date="2014-06" db="EMBL/GenBank/DDBJ databases">
        <authorList>
            <person name="Swart Estienne"/>
        </authorList>
    </citation>
    <scope>NUCLEOTIDE SEQUENCE [LARGE SCALE GENOMIC DNA]</scope>
    <source>
        <strain evidence="2 3">130c</strain>
    </source>
</reference>
<dbReference type="AlphaFoldDB" id="A0A078B544"/>
<name>A0A078B544_STYLE</name>
<proteinExistence type="predicted"/>
<dbReference type="InParanoid" id="A0A078B544"/>
<protein>
    <submittedName>
        <fullName evidence="2">Uncharacterized protein</fullName>
    </submittedName>
</protein>
<feature type="region of interest" description="Disordered" evidence="1">
    <location>
        <begin position="1"/>
        <end position="63"/>
    </location>
</feature>
<gene>
    <name evidence="2" type="primary">Contig15672.g16695</name>
    <name evidence="2" type="ORF">STYLEM_18493</name>
</gene>
<evidence type="ECO:0000256" key="1">
    <source>
        <dbReference type="SAM" id="MobiDB-lite"/>
    </source>
</evidence>